<sequence>MGCRAPPRGSVGSSLSGIVLPRGGVPPASAFVSPRAARRALLPPAPVYGGVFGGTL</sequence>
<dbReference type="EMBL" id="CADCTO010000296">
    <property type="protein sequence ID" value="CAA9258461.1"/>
    <property type="molecule type" value="Genomic_DNA"/>
</dbReference>
<name>A0A6J4IR21_9BACT</name>
<dbReference type="AlphaFoldDB" id="A0A6J4IR21"/>
<reference evidence="1" key="1">
    <citation type="submission" date="2020-02" db="EMBL/GenBank/DDBJ databases">
        <authorList>
            <person name="Meier V. D."/>
        </authorList>
    </citation>
    <scope>NUCLEOTIDE SEQUENCE</scope>
    <source>
        <strain evidence="1">AVDCRST_MAG63</strain>
    </source>
</reference>
<proteinExistence type="predicted"/>
<organism evidence="1">
    <name type="scientific">uncultured Armatimonadetes bacterium</name>
    <dbReference type="NCBI Taxonomy" id="157466"/>
    <lineage>
        <taxon>Bacteria</taxon>
        <taxon>Bacillati</taxon>
        <taxon>Armatimonadota</taxon>
        <taxon>environmental samples</taxon>
    </lineage>
</organism>
<protein>
    <submittedName>
        <fullName evidence="1">Uncharacterized protein</fullName>
    </submittedName>
</protein>
<evidence type="ECO:0000313" key="1">
    <source>
        <dbReference type="EMBL" id="CAA9258461.1"/>
    </source>
</evidence>
<accession>A0A6J4IR21</accession>
<gene>
    <name evidence="1" type="ORF">AVDCRST_MAG63-2292</name>
</gene>